<feature type="compositionally biased region" description="Polar residues" evidence="1">
    <location>
        <begin position="124"/>
        <end position="135"/>
    </location>
</feature>
<gene>
    <name evidence="2" type="ORF">EXIGLDRAFT_201624</name>
</gene>
<organism evidence="2 3">
    <name type="scientific">Exidia glandulosa HHB12029</name>
    <dbReference type="NCBI Taxonomy" id="1314781"/>
    <lineage>
        <taxon>Eukaryota</taxon>
        <taxon>Fungi</taxon>
        <taxon>Dikarya</taxon>
        <taxon>Basidiomycota</taxon>
        <taxon>Agaricomycotina</taxon>
        <taxon>Agaricomycetes</taxon>
        <taxon>Auriculariales</taxon>
        <taxon>Exidiaceae</taxon>
        <taxon>Exidia</taxon>
    </lineage>
</organism>
<evidence type="ECO:0000313" key="3">
    <source>
        <dbReference type="Proteomes" id="UP000077266"/>
    </source>
</evidence>
<accession>A0A166A0M1</accession>
<name>A0A166A0M1_EXIGL</name>
<feature type="region of interest" description="Disordered" evidence="1">
    <location>
        <begin position="70"/>
        <end position="157"/>
    </location>
</feature>
<feature type="compositionally biased region" description="Polar residues" evidence="1">
    <location>
        <begin position="84"/>
        <end position="100"/>
    </location>
</feature>
<sequence>MDSCACSGPKRHRTQRHKIFTAFPSIPNIDFTPLALPSRSISRPTIRENVTLYQGIPHGSGLRTATLILPDDDPQSLPRPGRSTKANRMVSTWRSTCCDTNQKRDSARQSRRNPSLVLPPLTQSPPATYRVSQPDSVDRLRSQASGRAATGTDQPAARVPARFLKSASAVKARSNLSTI</sequence>
<dbReference type="AlphaFoldDB" id="A0A166A0M1"/>
<keyword evidence="3" id="KW-1185">Reference proteome</keyword>
<dbReference type="Proteomes" id="UP000077266">
    <property type="component" value="Unassembled WGS sequence"/>
</dbReference>
<dbReference type="EMBL" id="KV426124">
    <property type="protein sequence ID" value="KZV87459.1"/>
    <property type="molecule type" value="Genomic_DNA"/>
</dbReference>
<reference evidence="2 3" key="1">
    <citation type="journal article" date="2016" name="Mol. Biol. Evol.">
        <title>Comparative Genomics of Early-Diverging Mushroom-Forming Fungi Provides Insights into the Origins of Lignocellulose Decay Capabilities.</title>
        <authorList>
            <person name="Nagy L.G."/>
            <person name="Riley R."/>
            <person name="Tritt A."/>
            <person name="Adam C."/>
            <person name="Daum C."/>
            <person name="Floudas D."/>
            <person name="Sun H."/>
            <person name="Yadav J.S."/>
            <person name="Pangilinan J."/>
            <person name="Larsson K.H."/>
            <person name="Matsuura K."/>
            <person name="Barry K."/>
            <person name="Labutti K."/>
            <person name="Kuo R."/>
            <person name="Ohm R.A."/>
            <person name="Bhattacharya S.S."/>
            <person name="Shirouzu T."/>
            <person name="Yoshinaga Y."/>
            <person name="Martin F.M."/>
            <person name="Grigoriev I.V."/>
            <person name="Hibbett D.S."/>
        </authorList>
    </citation>
    <scope>NUCLEOTIDE SEQUENCE [LARGE SCALE GENOMIC DNA]</scope>
    <source>
        <strain evidence="2 3">HHB12029</strain>
    </source>
</reference>
<evidence type="ECO:0000313" key="2">
    <source>
        <dbReference type="EMBL" id="KZV87459.1"/>
    </source>
</evidence>
<dbReference type="InParanoid" id="A0A166A0M1"/>
<proteinExistence type="predicted"/>
<protein>
    <submittedName>
        <fullName evidence="2">Uncharacterized protein</fullName>
    </submittedName>
</protein>
<evidence type="ECO:0000256" key="1">
    <source>
        <dbReference type="SAM" id="MobiDB-lite"/>
    </source>
</evidence>